<accession>A0ABR8JQD0</accession>
<evidence type="ECO:0000313" key="3">
    <source>
        <dbReference type="Proteomes" id="UP000606003"/>
    </source>
</evidence>
<reference evidence="2 3" key="1">
    <citation type="submission" date="2020-09" db="EMBL/GenBank/DDBJ databases">
        <authorList>
            <person name="Kim M.K."/>
        </authorList>
    </citation>
    <scope>NUCLEOTIDE SEQUENCE [LARGE SCALE GENOMIC DNA]</scope>
    <source>
        <strain evidence="2 3">BT189</strain>
    </source>
</reference>
<organism evidence="2 3">
    <name type="scientific">Hymenobacter armeniacus</name>
    <dbReference type="NCBI Taxonomy" id="2771358"/>
    <lineage>
        <taxon>Bacteria</taxon>
        <taxon>Pseudomonadati</taxon>
        <taxon>Bacteroidota</taxon>
        <taxon>Cytophagia</taxon>
        <taxon>Cytophagales</taxon>
        <taxon>Hymenobacteraceae</taxon>
        <taxon>Hymenobacter</taxon>
    </lineage>
</organism>
<evidence type="ECO:0000256" key="1">
    <source>
        <dbReference type="SAM" id="MobiDB-lite"/>
    </source>
</evidence>
<gene>
    <name evidence="2" type="ORF">IC234_03290</name>
</gene>
<dbReference type="Pfam" id="PF16267">
    <property type="entry name" value="DUF4920"/>
    <property type="match status" value="1"/>
</dbReference>
<feature type="region of interest" description="Disordered" evidence="1">
    <location>
        <begin position="35"/>
        <end position="70"/>
    </location>
</feature>
<protein>
    <submittedName>
        <fullName evidence="2">DUF4920 domain-containing protein</fullName>
    </submittedName>
</protein>
<dbReference type="EMBL" id="JACXAC010000001">
    <property type="protein sequence ID" value="MBD2721138.1"/>
    <property type="molecule type" value="Genomic_DNA"/>
</dbReference>
<name>A0ABR8JQD0_9BACT</name>
<dbReference type="Proteomes" id="UP000606003">
    <property type="component" value="Unassembled WGS sequence"/>
</dbReference>
<comment type="caution">
    <text evidence="2">The sequence shown here is derived from an EMBL/GenBank/DDBJ whole genome shotgun (WGS) entry which is preliminary data.</text>
</comment>
<evidence type="ECO:0000313" key="2">
    <source>
        <dbReference type="EMBL" id="MBD2721138.1"/>
    </source>
</evidence>
<proteinExistence type="predicted"/>
<keyword evidence="3" id="KW-1185">Reference proteome</keyword>
<sequence>MKFFLSFVAVLVAILLYIRFVPSAPINPVLPVEQGQEEVNGHNSEVPKGSGEEEEAGEENHSSTSIAPVAPGQTYGAAISPDGALPMTALNTALGARDSAQVKLVGKASAVCQAKGCWMTLPTADGKEMRVRFKDYGFFVPKDLSGHDVVVSGWAYRSTVPKSELQHYAKDAGKSEKEVAAITQDEQQLTFMADGVRVVN</sequence>
<dbReference type="InterPro" id="IPR032577">
    <property type="entry name" value="DUF4920"/>
</dbReference>
<dbReference type="RefSeq" id="WP_190922397.1">
    <property type="nucleotide sequence ID" value="NZ_JACXAC010000001.1"/>
</dbReference>